<proteinExistence type="predicted"/>
<reference evidence="1" key="1">
    <citation type="submission" date="2020-05" db="EMBL/GenBank/DDBJ databases">
        <authorList>
            <person name="Chiriac C."/>
            <person name="Salcher M."/>
            <person name="Ghai R."/>
            <person name="Kavagutti S V."/>
        </authorList>
    </citation>
    <scope>NUCLEOTIDE SEQUENCE</scope>
</reference>
<sequence>MEIVIHGRHADIEDTFKNHVLKQSSRLEKFGVKIALLDVEVTHRENKRQKKVEFQVDLTAKGAGTNLRSQAEGSDMNLCLDHAIKRLEEQLRRTADRRRFHRHREDSVLSAADVSKLKGI</sequence>
<dbReference type="InterPro" id="IPR036567">
    <property type="entry name" value="RHF-like"/>
</dbReference>
<dbReference type="SUPFAM" id="SSF69754">
    <property type="entry name" value="Ribosome binding protein Y (YfiA homologue)"/>
    <property type="match status" value="1"/>
</dbReference>
<name>A0A6J6EM25_9ZZZZ</name>
<dbReference type="Pfam" id="PF02482">
    <property type="entry name" value="Ribosomal_S30AE"/>
    <property type="match status" value="1"/>
</dbReference>
<accession>A0A6J6EM25</accession>
<gene>
    <name evidence="1" type="ORF">UFOPK1740_00597</name>
</gene>
<dbReference type="NCBIfam" id="TIGR00741">
    <property type="entry name" value="yfiA"/>
    <property type="match status" value="1"/>
</dbReference>
<dbReference type="Gene3D" id="3.30.160.100">
    <property type="entry name" value="Ribosome hibernation promotion factor-like"/>
    <property type="match status" value="1"/>
</dbReference>
<dbReference type="EMBL" id="CAEZTU010000018">
    <property type="protein sequence ID" value="CAB4576459.1"/>
    <property type="molecule type" value="Genomic_DNA"/>
</dbReference>
<evidence type="ECO:0000313" key="1">
    <source>
        <dbReference type="EMBL" id="CAB4576459.1"/>
    </source>
</evidence>
<dbReference type="AlphaFoldDB" id="A0A6J6EM25"/>
<dbReference type="InterPro" id="IPR003489">
    <property type="entry name" value="RHF/RaiA"/>
</dbReference>
<organism evidence="1">
    <name type="scientific">freshwater metagenome</name>
    <dbReference type="NCBI Taxonomy" id="449393"/>
    <lineage>
        <taxon>unclassified sequences</taxon>
        <taxon>metagenomes</taxon>
        <taxon>ecological metagenomes</taxon>
    </lineage>
</organism>
<protein>
    <submittedName>
        <fullName evidence="1">Unannotated protein</fullName>
    </submittedName>
</protein>